<dbReference type="PANTHER" id="PTHR42748:SF26">
    <property type="entry name" value="NMRA-LIKE DOMAIN-CONTAINING PROTEIN"/>
    <property type="match status" value="1"/>
</dbReference>
<name>A0A9P6SKW5_9HELO</name>
<sequence>MTKLIVILGISGKQGGSVARTFLQDPSWEVRGISRNPSSAPCQELIKQGAQIFAGSVNSRDFLITAFQGAHTIFANTDFWSTYRDPSSKSLLAKGQTINEYSFQTEVQQGKNIAEAASKIKTLELFIWSDLVGAHETSGGKWKWVYHFDAKAAVEKYIKQEQPGLSLKTSYFIPGPYVANMETFWKPVKQSDGAYLLQQPGSGDVPFYWIDAVQDSGMFVKALTELGPGKKLLGYGSTMSLREAIKLWGEVRG</sequence>
<feature type="domain" description="NmrA-like" evidence="3">
    <location>
        <begin position="1"/>
        <end position="251"/>
    </location>
</feature>
<evidence type="ECO:0000256" key="2">
    <source>
        <dbReference type="ARBA" id="ARBA00022857"/>
    </source>
</evidence>
<dbReference type="Proteomes" id="UP000785200">
    <property type="component" value="Unassembled WGS sequence"/>
</dbReference>
<evidence type="ECO:0000256" key="1">
    <source>
        <dbReference type="ARBA" id="ARBA00006328"/>
    </source>
</evidence>
<organism evidence="4 5">
    <name type="scientific">Hyphodiscus hymeniophilus</name>
    <dbReference type="NCBI Taxonomy" id="353542"/>
    <lineage>
        <taxon>Eukaryota</taxon>
        <taxon>Fungi</taxon>
        <taxon>Dikarya</taxon>
        <taxon>Ascomycota</taxon>
        <taxon>Pezizomycotina</taxon>
        <taxon>Leotiomycetes</taxon>
        <taxon>Helotiales</taxon>
        <taxon>Hyphodiscaceae</taxon>
        <taxon>Hyphodiscus</taxon>
    </lineage>
</organism>
<gene>
    <name evidence="4" type="ORF">D0Z07_8952</name>
</gene>
<dbReference type="GO" id="GO:0005634">
    <property type="term" value="C:nucleus"/>
    <property type="evidence" value="ECO:0007669"/>
    <property type="project" value="TreeGrafter"/>
</dbReference>
<dbReference type="Pfam" id="PF05368">
    <property type="entry name" value="NmrA"/>
    <property type="match status" value="1"/>
</dbReference>
<evidence type="ECO:0000259" key="3">
    <source>
        <dbReference type="Pfam" id="PF05368"/>
    </source>
</evidence>
<protein>
    <recommendedName>
        <fullName evidence="3">NmrA-like domain-containing protein</fullName>
    </recommendedName>
</protein>
<dbReference type="InterPro" id="IPR008030">
    <property type="entry name" value="NmrA-like"/>
</dbReference>
<dbReference type="Gene3D" id="3.40.50.720">
    <property type="entry name" value="NAD(P)-binding Rossmann-like Domain"/>
    <property type="match status" value="1"/>
</dbReference>
<dbReference type="AlphaFoldDB" id="A0A9P6SKW5"/>
<proteinExistence type="inferred from homology"/>
<evidence type="ECO:0000313" key="4">
    <source>
        <dbReference type="EMBL" id="KAG0645413.1"/>
    </source>
</evidence>
<comment type="caution">
    <text evidence="4">The sequence shown here is derived from an EMBL/GenBank/DDBJ whole genome shotgun (WGS) entry which is preliminary data.</text>
</comment>
<dbReference type="InterPro" id="IPR051164">
    <property type="entry name" value="NmrA-like_oxidored"/>
</dbReference>
<dbReference type="PANTHER" id="PTHR42748">
    <property type="entry name" value="NITROGEN METABOLITE REPRESSION PROTEIN NMRA FAMILY MEMBER"/>
    <property type="match status" value="1"/>
</dbReference>
<dbReference type="SUPFAM" id="SSF51735">
    <property type="entry name" value="NAD(P)-binding Rossmann-fold domains"/>
    <property type="match status" value="1"/>
</dbReference>
<keyword evidence="5" id="KW-1185">Reference proteome</keyword>
<reference evidence="4" key="1">
    <citation type="submission" date="2019-07" db="EMBL/GenBank/DDBJ databases">
        <title>Hyphodiscus hymeniophilus genome sequencing and assembly.</title>
        <authorList>
            <person name="Kramer G."/>
            <person name="Nodwell J."/>
        </authorList>
    </citation>
    <scope>NUCLEOTIDE SEQUENCE</scope>
    <source>
        <strain evidence="4">ATCC 34498</strain>
    </source>
</reference>
<dbReference type="InterPro" id="IPR036291">
    <property type="entry name" value="NAD(P)-bd_dom_sf"/>
</dbReference>
<comment type="similarity">
    <text evidence="1">Belongs to the NmrA-type oxidoreductase family.</text>
</comment>
<keyword evidence="2" id="KW-0521">NADP</keyword>
<evidence type="ECO:0000313" key="5">
    <source>
        <dbReference type="Proteomes" id="UP000785200"/>
    </source>
</evidence>
<accession>A0A9P6SKW5</accession>
<dbReference type="EMBL" id="VNKQ01000019">
    <property type="protein sequence ID" value="KAG0645413.1"/>
    <property type="molecule type" value="Genomic_DNA"/>
</dbReference>
<dbReference type="OrthoDB" id="3358371at2759"/>